<comment type="caution">
    <text evidence="5">The sequence shown here is derived from an EMBL/GenBank/DDBJ whole genome shotgun (WGS) entry which is preliminary data.</text>
</comment>
<accession>A0ABV3S6F3</accession>
<evidence type="ECO:0000259" key="4">
    <source>
        <dbReference type="PROSITE" id="PS51186"/>
    </source>
</evidence>
<dbReference type="InterPro" id="IPR000182">
    <property type="entry name" value="GNAT_dom"/>
</dbReference>
<dbReference type="PROSITE" id="PS51186">
    <property type="entry name" value="GNAT"/>
    <property type="match status" value="1"/>
</dbReference>
<feature type="region of interest" description="Disordered" evidence="3">
    <location>
        <begin position="187"/>
        <end position="225"/>
    </location>
</feature>
<keyword evidence="2" id="KW-0012">Acyltransferase</keyword>
<dbReference type="CDD" id="cd04301">
    <property type="entry name" value="NAT_SF"/>
    <property type="match status" value="1"/>
</dbReference>
<sequence length="225" mass="24457">MNIIDRLPPFSRTYDHARHAYSSRVVFLEQWPAALTPPTHPAEPWNPGPDDYLDAYHRVGNPWLWYGRLEMGGARIAADLADSARQCWRIDADGGFAGFCELVYRSPLDAEILHFGLIPAVRGQGLGGRLMRTALAGALSMGARRVWLHTCSEDSAEAVGFYQHAGFRIFGTRLEWVTDPRRRGLLPATAGEGTRLPWSGEAAAASSEAGDAGSGVARPGGSRQG</sequence>
<dbReference type="SUPFAM" id="SSF55729">
    <property type="entry name" value="Acyl-CoA N-acyltransferases (Nat)"/>
    <property type="match status" value="1"/>
</dbReference>
<evidence type="ECO:0000256" key="2">
    <source>
        <dbReference type="ARBA" id="ARBA00023315"/>
    </source>
</evidence>
<evidence type="ECO:0000313" key="5">
    <source>
        <dbReference type="EMBL" id="MEX0385712.1"/>
    </source>
</evidence>
<protein>
    <submittedName>
        <fullName evidence="5">GNAT family N-acetyltransferase</fullName>
    </submittedName>
</protein>
<dbReference type="InterPro" id="IPR016181">
    <property type="entry name" value="Acyl_CoA_acyltransferase"/>
</dbReference>
<feature type="domain" description="N-acetyltransferase" evidence="4">
    <location>
        <begin position="37"/>
        <end position="192"/>
    </location>
</feature>
<dbReference type="RefSeq" id="WP_367966192.1">
    <property type="nucleotide sequence ID" value="NZ_JBAKFI010000003.1"/>
</dbReference>
<dbReference type="Gene3D" id="3.40.630.30">
    <property type="match status" value="1"/>
</dbReference>
<evidence type="ECO:0000256" key="3">
    <source>
        <dbReference type="SAM" id="MobiDB-lite"/>
    </source>
</evidence>
<organism evidence="5 6">
    <name type="scientific">Spiribacter onubensis</name>
    <dbReference type="NCBI Taxonomy" id="3122420"/>
    <lineage>
        <taxon>Bacteria</taxon>
        <taxon>Pseudomonadati</taxon>
        <taxon>Pseudomonadota</taxon>
        <taxon>Gammaproteobacteria</taxon>
        <taxon>Chromatiales</taxon>
        <taxon>Ectothiorhodospiraceae</taxon>
        <taxon>Spiribacter</taxon>
    </lineage>
</organism>
<evidence type="ECO:0000313" key="6">
    <source>
        <dbReference type="Proteomes" id="UP001556653"/>
    </source>
</evidence>
<keyword evidence="6" id="KW-1185">Reference proteome</keyword>
<evidence type="ECO:0000256" key="1">
    <source>
        <dbReference type="ARBA" id="ARBA00022679"/>
    </source>
</evidence>
<dbReference type="Pfam" id="PF00583">
    <property type="entry name" value="Acetyltransf_1"/>
    <property type="match status" value="1"/>
</dbReference>
<keyword evidence="1" id="KW-0808">Transferase</keyword>
<dbReference type="PANTHER" id="PTHR43877">
    <property type="entry name" value="AMINOALKYLPHOSPHONATE N-ACETYLTRANSFERASE-RELATED-RELATED"/>
    <property type="match status" value="1"/>
</dbReference>
<feature type="compositionally biased region" description="Low complexity" evidence="3">
    <location>
        <begin position="199"/>
        <end position="217"/>
    </location>
</feature>
<gene>
    <name evidence="5" type="ORF">V6X64_01710</name>
</gene>
<dbReference type="Proteomes" id="UP001556653">
    <property type="component" value="Unassembled WGS sequence"/>
</dbReference>
<reference evidence="5 6" key="1">
    <citation type="submission" date="2024-02" db="EMBL/GenBank/DDBJ databases">
        <title>New especies of Spiribacter isolated from saline water.</title>
        <authorList>
            <person name="Leon M.J."/>
            <person name="De La Haba R."/>
            <person name="Sanchez-Porro C."/>
            <person name="Ventosa A."/>
        </authorList>
    </citation>
    <scope>NUCLEOTIDE SEQUENCE [LARGE SCALE GENOMIC DNA]</scope>
    <source>
        <strain evidence="6">ag22IC4-227</strain>
    </source>
</reference>
<dbReference type="EMBL" id="JBAKFJ010000001">
    <property type="protein sequence ID" value="MEX0385712.1"/>
    <property type="molecule type" value="Genomic_DNA"/>
</dbReference>
<dbReference type="InterPro" id="IPR050832">
    <property type="entry name" value="Bact_Acetyltransf"/>
</dbReference>
<name>A0ABV3S6F3_9GAMM</name>
<proteinExistence type="predicted"/>